<organism evidence="1">
    <name type="scientific">Rhizophora mucronata</name>
    <name type="common">Asiatic mangrove</name>
    <dbReference type="NCBI Taxonomy" id="61149"/>
    <lineage>
        <taxon>Eukaryota</taxon>
        <taxon>Viridiplantae</taxon>
        <taxon>Streptophyta</taxon>
        <taxon>Embryophyta</taxon>
        <taxon>Tracheophyta</taxon>
        <taxon>Spermatophyta</taxon>
        <taxon>Magnoliopsida</taxon>
        <taxon>eudicotyledons</taxon>
        <taxon>Gunneridae</taxon>
        <taxon>Pentapetalae</taxon>
        <taxon>rosids</taxon>
        <taxon>fabids</taxon>
        <taxon>Malpighiales</taxon>
        <taxon>Rhizophoraceae</taxon>
        <taxon>Rhizophora</taxon>
    </lineage>
</organism>
<name>A0A2P2J075_RHIMU</name>
<reference evidence="1" key="1">
    <citation type="submission" date="2018-02" db="EMBL/GenBank/DDBJ databases">
        <title>Rhizophora mucronata_Transcriptome.</title>
        <authorList>
            <person name="Meera S.P."/>
            <person name="Sreeshan A."/>
            <person name="Augustine A."/>
        </authorList>
    </citation>
    <scope>NUCLEOTIDE SEQUENCE</scope>
    <source>
        <tissue evidence="1">Leaf</tissue>
    </source>
</reference>
<sequence>MPCFNQKIKTQKSNQIQNSNSYIKKWQYFLIKTLCMAVDKDTHYKPKNPSR</sequence>
<protein>
    <submittedName>
        <fullName evidence="1">Uncharacterized protein</fullName>
    </submittedName>
</protein>
<proteinExistence type="predicted"/>
<dbReference type="AlphaFoldDB" id="A0A2P2J075"/>
<accession>A0A2P2J075</accession>
<dbReference type="EMBL" id="GGEC01006383">
    <property type="protein sequence ID" value="MBW86866.1"/>
    <property type="molecule type" value="Transcribed_RNA"/>
</dbReference>
<evidence type="ECO:0000313" key="1">
    <source>
        <dbReference type="EMBL" id="MBW86866.1"/>
    </source>
</evidence>